<dbReference type="AlphaFoldDB" id="A0A941JTU0"/>
<dbReference type="InterPro" id="IPR011008">
    <property type="entry name" value="Dimeric_a/b-barrel"/>
</dbReference>
<feature type="domain" description="ABM" evidence="1">
    <location>
        <begin position="1"/>
        <end position="65"/>
    </location>
</feature>
<sequence>MVIEWLKFRVTSHSREKFIQQDAQIWTSFLEKYPAFLGKEVWINPKQPDEIICVIRWQNKESWNAIPQNLLEATEQQFAAAMGETAYNIIEGSEYQVRKFPTYT</sequence>
<comment type="caution">
    <text evidence="2">The sequence shown here is derived from an EMBL/GenBank/DDBJ whole genome shotgun (WGS) entry which is preliminary data.</text>
</comment>
<dbReference type="Pfam" id="PF03992">
    <property type="entry name" value="ABM"/>
    <property type="match status" value="1"/>
</dbReference>
<organism evidence="2 3">
    <name type="scientific">Gomphosphaeria aponina SAG 52.96 = DSM 107014</name>
    <dbReference type="NCBI Taxonomy" id="1521640"/>
    <lineage>
        <taxon>Bacteria</taxon>
        <taxon>Bacillati</taxon>
        <taxon>Cyanobacteriota</taxon>
        <taxon>Cyanophyceae</taxon>
        <taxon>Oscillatoriophycideae</taxon>
        <taxon>Chroococcales</taxon>
        <taxon>Gomphosphaeriaceae</taxon>
        <taxon>Gomphosphaeria</taxon>
    </lineage>
</organism>
<gene>
    <name evidence="2" type="ORF">DSM107014_15775</name>
</gene>
<dbReference type="InterPro" id="IPR022512">
    <property type="entry name" value="CHP03792"/>
</dbReference>
<protein>
    <submittedName>
        <fullName evidence="2">TIGR03792 family protein</fullName>
    </submittedName>
</protein>
<reference evidence="2" key="1">
    <citation type="submission" date="2021-02" db="EMBL/GenBank/DDBJ databases">
        <title>Metagenome analyses of Stigonema ocellatum DSM 106950, Chlorogloea purpurea SAG 13.99 and Gomphosphaeria aponina DSM 107014.</title>
        <authorList>
            <person name="Marter P."/>
            <person name="Huang S."/>
        </authorList>
    </citation>
    <scope>NUCLEOTIDE SEQUENCE</scope>
    <source>
        <strain evidence="2">JP213</strain>
    </source>
</reference>
<dbReference type="Gene3D" id="3.30.70.100">
    <property type="match status" value="1"/>
</dbReference>
<evidence type="ECO:0000313" key="3">
    <source>
        <dbReference type="Proteomes" id="UP000767446"/>
    </source>
</evidence>
<accession>A0A941JTU0</accession>
<dbReference type="NCBIfam" id="TIGR03792">
    <property type="entry name" value="TIGR03792 family protein"/>
    <property type="match status" value="1"/>
</dbReference>
<dbReference type="Proteomes" id="UP000767446">
    <property type="component" value="Unassembled WGS sequence"/>
</dbReference>
<dbReference type="InterPro" id="IPR007138">
    <property type="entry name" value="ABM_dom"/>
</dbReference>
<evidence type="ECO:0000313" key="2">
    <source>
        <dbReference type="EMBL" id="MBR8829332.1"/>
    </source>
</evidence>
<proteinExistence type="predicted"/>
<name>A0A941JTU0_9CHRO</name>
<dbReference type="SUPFAM" id="SSF54909">
    <property type="entry name" value="Dimeric alpha+beta barrel"/>
    <property type="match status" value="1"/>
</dbReference>
<dbReference type="EMBL" id="JADQBC010000126">
    <property type="protein sequence ID" value="MBR8829332.1"/>
    <property type="molecule type" value="Genomic_DNA"/>
</dbReference>
<evidence type="ECO:0000259" key="1">
    <source>
        <dbReference type="Pfam" id="PF03992"/>
    </source>
</evidence>